<organism evidence="5 6">
    <name type="scientific">Sphingobacterium hungaricum</name>
    <dbReference type="NCBI Taxonomy" id="2082723"/>
    <lineage>
        <taxon>Bacteria</taxon>
        <taxon>Pseudomonadati</taxon>
        <taxon>Bacteroidota</taxon>
        <taxon>Sphingobacteriia</taxon>
        <taxon>Sphingobacteriales</taxon>
        <taxon>Sphingobacteriaceae</taxon>
        <taxon>Sphingobacterium</taxon>
    </lineage>
</organism>
<proteinExistence type="inferred from homology"/>
<dbReference type="InterPro" id="IPR016195">
    <property type="entry name" value="Pol/histidinol_Pase-like"/>
</dbReference>
<name>A0A928UZ89_9SPHI</name>
<keyword evidence="6" id="KW-1185">Reference proteome</keyword>
<comment type="caution">
    <text evidence="5">The sequence shown here is derived from an EMBL/GenBank/DDBJ whole genome shotgun (WGS) entry which is preliminary data.</text>
</comment>
<evidence type="ECO:0000256" key="3">
    <source>
        <dbReference type="ARBA" id="ARBA00022801"/>
    </source>
</evidence>
<protein>
    <recommendedName>
        <fullName evidence="2">protein-tyrosine-phosphatase</fullName>
        <ecNumber evidence="2">3.1.3.48</ecNumber>
    </recommendedName>
</protein>
<sequence>MSFWGKLFNSKKSEEKSKDAHCLSWLGCDMHNHLLPAIDDGSQSIEQSIHLIQGLKDLGIHKSVSTPHIMKGVHDNTPATISKAHQSLTATLEERGIDFPIEYSAEYMLDDGLSHLIESDELCLMPKKHMLIEMSYLSESKSLFQTIKDIQDKGYQPILAHPERYNYYHQNFKIYKEIKNAGCMLQLNLLSISRYYGETVKTNAMMMIKAGMYDFVGTDIHHEKHLSGIRRIVNKYDVKDLMKYCTIKNQLLFT</sequence>
<dbReference type="EMBL" id="PRDK01000005">
    <property type="protein sequence ID" value="MBE8714140.1"/>
    <property type="molecule type" value="Genomic_DNA"/>
</dbReference>
<dbReference type="RefSeq" id="WP_196934314.1">
    <property type="nucleotide sequence ID" value="NZ_MU158697.1"/>
</dbReference>
<keyword evidence="3" id="KW-0378">Hydrolase</keyword>
<dbReference type="SUPFAM" id="SSF89550">
    <property type="entry name" value="PHP domain-like"/>
    <property type="match status" value="1"/>
</dbReference>
<comment type="similarity">
    <text evidence="1">Belongs to the metallo-dependent hydrolases superfamily. CpsB/CapC family.</text>
</comment>
<evidence type="ECO:0000256" key="1">
    <source>
        <dbReference type="ARBA" id="ARBA00005750"/>
    </source>
</evidence>
<dbReference type="EC" id="3.1.3.48" evidence="2"/>
<evidence type="ECO:0000256" key="4">
    <source>
        <dbReference type="ARBA" id="ARBA00051722"/>
    </source>
</evidence>
<evidence type="ECO:0000313" key="5">
    <source>
        <dbReference type="EMBL" id="MBE8714140.1"/>
    </source>
</evidence>
<dbReference type="PANTHER" id="PTHR39181:SF1">
    <property type="entry name" value="TYROSINE-PROTEIN PHOSPHATASE YWQE"/>
    <property type="match status" value="1"/>
</dbReference>
<dbReference type="AlphaFoldDB" id="A0A928UZ89"/>
<reference evidence="5" key="1">
    <citation type="submission" date="2018-02" db="EMBL/GenBank/DDBJ databases">
        <authorList>
            <person name="Vasarhelyi B.M."/>
            <person name="Deshmukh S."/>
            <person name="Balint B."/>
            <person name="Kukolya J."/>
        </authorList>
    </citation>
    <scope>NUCLEOTIDE SEQUENCE</scope>
    <source>
        <strain evidence="5">KB22</strain>
    </source>
</reference>
<dbReference type="GO" id="GO:0004725">
    <property type="term" value="F:protein tyrosine phosphatase activity"/>
    <property type="evidence" value="ECO:0007669"/>
    <property type="project" value="UniProtKB-EC"/>
</dbReference>
<comment type="catalytic activity">
    <reaction evidence="4">
        <text>O-phospho-L-tyrosyl-[protein] + H2O = L-tyrosyl-[protein] + phosphate</text>
        <dbReference type="Rhea" id="RHEA:10684"/>
        <dbReference type="Rhea" id="RHEA-COMP:10136"/>
        <dbReference type="Rhea" id="RHEA-COMP:20101"/>
        <dbReference type="ChEBI" id="CHEBI:15377"/>
        <dbReference type="ChEBI" id="CHEBI:43474"/>
        <dbReference type="ChEBI" id="CHEBI:46858"/>
        <dbReference type="ChEBI" id="CHEBI:61978"/>
        <dbReference type="EC" id="3.1.3.48"/>
    </reaction>
</comment>
<dbReference type="GO" id="GO:0030145">
    <property type="term" value="F:manganese ion binding"/>
    <property type="evidence" value="ECO:0007669"/>
    <property type="project" value="InterPro"/>
</dbReference>
<gene>
    <name evidence="5" type="ORF">C4F49_10645</name>
</gene>
<evidence type="ECO:0000256" key="2">
    <source>
        <dbReference type="ARBA" id="ARBA00013064"/>
    </source>
</evidence>
<dbReference type="Gene3D" id="3.20.20.140">
    <property type="entry name" value="Metal-dependent hydrolases"/>
    <property type="match status" value="1"/>
</dbReference>
<dbReference type="Pfam" id="PF19567">
    <property type="entry name" value="CpsB_CapC"/>
    <property type="match status" value="1"/>
</dbReference>
<dbReference type="Proteomes" id="UP000616201">
    <property type="component" value="Unassembled WGS sequence"/>
</dbReference>
<evidence type="ECO:0000313" key="6">
    <source>
        <dbReference type="Proteomes" id="UP000616201"/>
    </source>
</evidence>
<accession>A0A928UZ89</accession>
<dbReference type="InterPro" id="IPR016667">
    <property type="entry name" value="Caps_polysacc_synth_CpsB/CapC"/>
</dbReference>
<dbReference type="PANTHER" id="PTHR39181">
    <property type="entry name" value="TYROSINE-PROTEIN PHOSPHATASE YWQE"/>
    <property type="match status" value="1"/>
</dbReference>